<gene>
    <name evidence="3" type="ORF">K452DRAFT_118097</name>
</gene>
<evidence type="ECO:0000313" key="3">
    <source>
        <dbReference type="EMBL" id="KAF2136778.1"/>
    </source>
</evidence>
<evidence type="ECO:0000313" key="4">
    <source>
        <dbReference type="Proteomes" id="UP000799438"/>
    </source>
</evidence>
<keyword evidence="4" id="KW-1185">Reference proteome</keyword>
<accession>A0A6A6AZT1</accession>
<proteinExistence type="predicted"/>
<dbReference type="AlphaFoldDB" id="A0A6A6AZT1"/>
<keyword evidence="2" id="KW-0812">Transmembrane</keyword>
<dbReference type="Proteomes" id="UP000799438">
    <property type="component" value="Unassembled WGS sequence"/>
</dbReference>
<feature type="compositionally biased region" description="Polar residues" evidence="1">
    <location>
        <begin position="144"/>
        <end position="154"/>
    </location>
</feature>
<feature type="transmembrane region" description="Helical" evidence="2">
    <location>
        <begin position="20"/>
        <end position="39"/>
    </location>
</feature>
<evidence type="ECO:0000256" key="1">
    <source>
        <dbReference type="SAM" id="MobiDB-lite"/>
    </source>
</evidence>
<name>A0A6A6AZT1_9PEZI</name>
<dbReference type="EMBL" id="ML995512">
    <property type="protein sequence ID" value="KAF2136778.1"/>
    <property type="molecule type" value="Genomic_DNA"/>
</dbReference>
<evidence type="ECO:0000256" key="2">
    <source>
        <dbReference type="SAM" id="Phobius"/>
    </source>
</evidence>
<dbReference type="GeneID" id="54292632"/>
<protein>
    <submittedName>
        <fullName evidence="3">Uncharacterized protein</fullName>
    </submittedName>
</protein>
<reference evidence="3" key="1">
    <citation type="journal article" date="2020" name="Stud. Mycol.">
        <title>101 Dothideomycetes genomes: a test case for predicting lifestyles and emergence of pathogens.</title>
        <authorList>
            <person name="Haridas S."/>
            <person name="Albert R."/>
            <person name="Binder M."/>
            <person name="Bloem J."/>
            <person name="Labutti K."/>
            <person name="Salamov A."/>
            <person name="Andreopoulos B."/>
            <person name="Baker S."/>
            <person name="Barry K."/>
            <person name="Bills G."/>
            <person name="Bluhm B."/>
            <person name="Cannon C."/>
            <person name="Castanera R."/>
            <person name="Culley D."/>
            <person name="Daum C."/>
            <person name="Ezra D."/>
            <person name="Gonzalez J."/>
            <person name="Henrissat B."/>
            <person name="Kuo A."/>
            <person name="Liang C."/>
            <person name="Lipzen A."/>
            <person name="Lutzoni F."/>
            <person name="Magnuson J."/>
            <person name="Mondo S."/>
            <person name="Nolan M."/>
            <person name="Ohm R."/>
            <person name="Pangilinan J."/>
            <person name="Park H.-J."/>
            <person name="Ramirez L."/>
            <person name="Alfaro M."/>
            <person name="Sun H."/>
            <person name="Tritt A."/>
            <person name="Yoshinaga Y."/>
            <person name="Zwiers L.-H."/>
            <person name="Turgeon B."/>
            <person name="Goodwin S."/>
            <person name="Spatafora J."/>
            <person name="Crous P."/>
            <person name="Grigoriev I."/>
        </authorList>
    </citation>
    <scope>NUCLEOTIDE SEQUENCE</scope>
    <source>
        <strain evidence="3">CBS 121167</strain>
    </source>
</reference>
<feature type="region of interest" description="Disordered" evidence="1">
    <location>
        <begin position="43"/>
        <end position="154"/>
    </location>
</feature>
<sequence length="154" mass="16930">MSNTDPRSRSRIPPALFNNSFIIIIIIIIITTLNILSAPQAKSSPALARPNPTNQPIPPSPPPPLPPPPPSHPPPPATRTVSSRRLSHLPPHPIPYIPHATARPNTKPNLHNPLLHNPSHHQLPSHHHSHHHTPAHKPFPPHSIHSNIHTIQAQ</sequence>
<feature type="compositionally biased region" description="Pro residues" evidence="1">
    <location>
        <begin position="53"/>
        <end position="77"/>
    </location>
</feature>
<feature type="compositionally biased region" description="Low complexity" evidence="1">
    <location>
        <begin position="108"/>
        <end position="122"/>
    </location>
</feature>
<organism evidence="3 4">
    <name type="scientific">Aplosporella prunicola CBS 121167</name>
    <dbReference type="NCBI Taxonomy" id="1176127"/>
    <lineage>
        <taxon>Eukaryota</taxon>
        <taxon>Fungi</taxon>
        <taxon>Dikarya</taxon>
        <taxon>Ascomycota</taxon>
        <taxon>Pezizomycotina</taxon>
        <taxon>Dothideomycetes</taxon>
        <taxon>Dothideomycetes incertae sedis</taxon>
        <taxon>Botryosphaeriales</taxon>
        <taxon>Aplosporellaceae</taxon>
        <taxon>Aplosporella</taxon>
    </lineage>
</organism>
<keyword evidence="2" id="KW-1133">Transmembrane helix</keyword>
<keyword evidence="2" id="KW-0472">Membrane</keyword>
<feature type="compositionally biased region" description="Basic residues" evidence="1">
    <location>
        <begin position="123"/>
        <end position="135"/>
    </location>
</feature>
<dbReference type="RefSeq" id="XP_033392496.1">
    <property type="nucleotide sequence ID" value="XM_033535138.1"/>
</dbReference>